<evidence type="ECO:0000256" key="2">
    <source>
        <dbReference type="ARBA" id="ARBA00001946"/>
    </source>
</evidence>
<reference evidence="8" key="2">
    <citation type="submission" date="2020-09" db="EMBL/GenBank/DDBJ databases">
        <authorList>
            <person name="Sun Q."/>
            <person name="Zhou Y."/>
        </authorList>
    </citation>
    <scope>NUCLEOTIDE SEQUENCE</scope>
    <source>
        <strain evidence="8">CGMCC 1.15880</strain>
    </source>
</reference>
<keyword evidence="4" id="KW-0378">Hydrolase</keyword>
<evidence type="ECO:0000313" key="9">
    <source>
        <dbReference type="Proteomes" id="UP000628017"/>
    </source>
</evidence>
<gene>
    <name evidence="8" type="ORF">GCM10011498_18310</name>
</gene>
<evidence type="ECO:0000259" key="7">
    <source>
        <dbReference type="PROSITE" id="PS51462"/>
    </source>
</evidence>
<evidence type="ECO:0000256" key="5">
    <source>
        <dbReference type="ARBA" id="ARBA00022842"/>
    </source>
</evidence>
<keyword evidence="6" id="KW-0464">Manganese</keyword>
<accession>A0A916VQF8</accession>
<evidence type="ECO:0000256" key="1">
    <source>
        <dbReference type="ARBA" id="ARBA00001936"/>
    </source>
</evidence>
<dbReference type="InterPro" id="IPR000086">
    <property type="entry name" value="NUDIX_hydrolase_dom"/>
</dbReference>
<dbReference type="NCBIfam" id="NF007980">
    <property type="entry name" value="PRK10707.1"/>
    <property type="match status" value="1"/>
</dbReference>
<dbReference type="InterPro" id="IPR045121">
    <property type="entry name" value="CoAse"/>
</dbReference>
<feature type="domain" description="Nudix hydrolase" evidence="7">
    <location>
        <begin position="46"/>
        <end position="186"/>
    </location>
</feature>
<dbReference type="AlphaFoldDB" id="A0A916VQF8"/>
<dbReference type="GO" id="GO:0046872">
    <property type="term" value="F:metal ion binding"/>
    <property type="evidence" value="ECO:0007669"/>
    <property type="project" value="UniProtKB-KW"/>
</dbReference>
<keyword evidence="3" id="KW-0479">Metal-binding</keyword>
<evidence type="ECO:0000256" key="4">
    <source>
        <dbReference type="ARBA" id="ARBA00022801"/>
    </source>
</evidence>
<dbReference type="Pfam" id="PF00293">
    <property type="entry name" value="NUDIX"/>
    <property type="match status" value="1"/>
</dbReference>
<dbReference type="Gene3D" id="3.90.79.10">
    <property type="entry name" value="Nucleoside Triphosphate Pyrophosphohydrolase"/>
    <property type="match status" value="1"/>
</dbReference>
<comment type="caution">
    <text evidence="8">The sequence shown here is derived from an EMBL/GenBank/DDBJ whole genome shotgun (WGS) entry which is preliminary data.</text>
</comment>
<dbReference type="InterPro" id="IPR015797">
    <property type="entry name" value="NUDIX_hydrolase-like_dom_sf"/>
</dbReference>
<dbReference type="EMBL" id="BMKA01000002">
    <property type="protein sequence ID" value="GGA18010.1"/>
    <property type="molecule type" value="Genomic_DNA"/>
</dbReference>
<sequence length="215" mass="23735">MPLEGDQRDHEDMLARVETALAGPRLQDGSSDFDLNQDGADPSWKFRPAAVLVPIISAADGPKLVLTKRAAHLKHHPGQVSFPGGKVETSDNSVEDAALREAFEEIGLRRKHARLIGRLPCHKTVTGFEVHPVVAEISTDFASLGDPGEVEEVFQVPLEHVLNPANYFIEGRVWMGKPRRYFVVPYGPYYIWGATARMLRLLAETVGRDGHANHG</sequence>
<evidence type="ECO:0000313" key="8">
    <source>
        <dbReference type="EMBL" id="GGA18010.1"/>
    </source>
</evidence>
<comment type="cofactor">
    <cofactor evidence="1">
        <name>Mn(2+)</name>
        <dbReference type="ChEBI" id="CHEBI:29035"/>
    </cofactor>
</comment>
<reference evidence="8" key="1">
    <citation type="journal article" date="2014" name="Int. J. Syst. Evol. Microbiol.">
        <title>Complete genome sequence of Corynebacterium casei LMG S-19264T (=DSM 44701T), isolated from a smear-ripened cheese.</title>
        <authorList>
            <consortium name="US DOE Joint Genome Institute (JGI-PGF)"/>
            <person name="Walter F."/>
            <person name="Albersmeier A."/>
            <person name="Kalinowski J."/>
            <person name="Ruckert C."/>
        </authorList>
    </citation>
    <scope>NUCLEOTIDE SEQUENCE</scope>
    <source>
        <strain evidence="8">CGMCC 1.15880</strain>
    </source>
</reference>
<keyword evidence="9" id="KW-1185">Reference proteome</keyword>
<dbReference type="PANTHER" id="PTHR12992">
    <property type="entry name" value="NUDIX HYDROLASE"/>
    <property type="match status" value="1"/>
</dbReference>
<protein>
    <submittedName>
        <fullName evidence="8">Coenzyme A pyrophosphatase</fullName>
    </submittedName>
</protein>
<dbReference type="SUPFAM" id="SSF55811">
    <property type="entry name" value="Nudix"/>
    <property type="match status" value="1"/>
</dbReference>
<evidence type="ECO:0000256" key="3">
    <source>
        <dbReference type="ARBA" id="ARBA00022723"/>
    </source>
</evidence>
<evidence type="ECO:0000256" key="6">
    <source>
        <dbReference type="ARBA" id="ARBA00023211"/>
    </source>
</evidence>
<dbReference type="RefSeq" id="WP_229678490.1">
    <property type="nucleotide sequence ID" value="NZ_BMKA01000002.1"/>
</dbReference>
<dbReference type="Proteomes" id="UP000628017">
    <property type="component" value="Unassembled WGS sequence"/>
</dbReference>
<dbReference type="GO" id="GO:0010945">
    <property type="term" value="F:coenzyme A diphosphatase activity"/>
    <property type="evidence" value="ECO:0007669"/>
    <property type="project" value="InterPro"/>
</dbReference>
<dbReference type="PANTHER" id="PTHR12992:SF11">
    <property type="entry name" value="MITOCHONDRIAL COENZYME A DIPHOSPHATASE NUDT8"/>
    <property type="match status" value="1"/>
</dbReference>
<organism evidence="8 9">
    <name type="scientific">Neptunicoccus cionae</name>
    <dbReference type="NCBI Taxonomy" id="2035344"/>
    <lineage>
        <taxon>Bacteria</taxon>
        <taxon>Pseudomonadati</taxon>
        <taxon>Pseudomonadota</taxon>
        <taxon>Alphaproteobacteria</taxon>
        <taxon>Rhodobacterales</taxon>
        <taxon>Paracoccaceae</taxon>
        <taxon>Neptunicoccus</taxon>
    </lineage>
</organism>
<comment type="cofactor">
    <cofactor evidence="2">
        <name>Mg(2+)</name>
        <dbReference type="ChEBI" id="CHEBI:18420"/>
    </cofactor>
</comment>
<dbReference type="CDD" id="cd03426">
    <property type="entry name" value="NUDIX_CoAse_Nudt7"/>
    <property type="match status" value="1"/>
</dbReference>
<dbReference type="PROSITE" id="PS51462">
    <property type="entry name" value="NUDIX"/>
    <property type="match status" value="1"/>
</dbReference>
<name>A0A916VQF8_9RHOB</name>
<proteinExistence type="predicted"/>
<keyword evidence="5" id="KW-0460">Magnesium</keyword>